<keyword evidence="3 6" id="KW-0815">Transposition</keyword>
<evidence type="ECO:0000256" key="4">
    <source>
        <dbReference type="ARBA" id="ARBA00023125"/>
    </source>
</evidence>
<dbReference type="AlphaFoldDB" id="A0A0M2KBL5"/>
<dbReference type="EMBL" id="JXNU01000003">
    <property type="protein sequence ID" value="KKF34633.1"/>
    <property type="molecule type" value="Genomic_DNA"/>
</dbReference>
<evidence type="ECO:0000256" key="2">
    <source>
        <dbReference type="ARBA" id="ARBA00010961"/>
    </source>
</evidence>
<comment type="caution">
    <text evidence="7">The sequence shown here is derived from an EMBL/GenBank/DDBJ whole genome shotgun (WGS) entry which is preliminary data.</text>
</comment>
<dbReference type="GO" id="GO:0006313">
    <property type="term" value="P:DNA transposition"/>
    <property type="evidence" value="ECO:0007669"/>
    <property type="project" value="UniProtKB-UniRule"/>
</dbReference>
<name>A0A0M2KBL5_9GAMM</name>
<keyword evidence="5 6" id="KW-0233">DNA recombination</keyword>
<sequence length="124" mass="13703">MINKAVFLVPGINTEGRKELPGMWLAENEGAKFWLNVLTQLKNRGLQDILIACVDGLKGFPDAINSVYPQTHIQLCIIHKAVTGRLKTVYQAPTEAAARMALAAFAEDWDDKYPQISCTSSDLI</sequence>
<dbReference type="PANTHER" id="PTHR33217">
    <property type="entry name" value="TRANSPOSASE FOR INSERTION SEQUENCE ELEMENT IS1081"/>
    <property type="match status" value="1"/>
</dbReference>
<dbReference type="Pfam" id="PF00872">
    <property type="entry name" value="Transposase_mut"/>
    <property type="match status" value="1"/>
</dbReference>
<dbReference type="Proteomes" id="UP000033924">
    <property type="component" value="Unassembled WGS sequence"/>
</dbReference>
<dbReference type="GO" id="GO:0004803">
    <property type="term" value="F:transposase activity"/>
    <property type="evidence" value="ECO:0007669"/>
    <property type="project" value="UniProtKB-UniRule"/>
</dbReference>
<protein>
    <recommendedName>
        <fullName evidence="6">Mutator family transposase</fullName>
    </recommendedName>
</protein>
<keyword evidence="8" id="KW-1185">Reference proteome</keyword>
<evidence type="ECO:0000256" key="1">
    <source>
        <dbReference type="ARBA" id="ARBA00002190"/>
    </source>
</evidence>
<evidence type="ECO:0000313" key="8">
    <source>
        <dbReference type="Proteomes" id="UP000033924"/>
    </source>
</evidence>
<dbReference type="PROSITE" id="PS01007">
    <property type="entry name" value="TRANSPOSASE_MUTATOR"/>
    <property type="match status" value="1"/>
</dbReference>
<proteinExistence type="inferred from homology"/>
<dbReference type="GO" id="GO:0003677">
    <property type="term" value="F:DNA binding"/>
    <property type="evidence" value="ECO:0007669"/>
    <property type="project" value="UniProtKB-UniRule"/>
</dbReference>
<evidence type="ECO:0000313" key="7">
    <source>
        <dbReference type="EMBL" id="KKF34633.1"/>
    </source>
</evidence>
<evidence type="ECO:0000256" key="6">
    <source>
        <dbReference type="RuleBase" id="RU365089"/>
    </source>
</evidence>
<dbReference type="STRING" id="65700.SY86_02925"/>
<dbReference type="PANTHER" id="PTHR33217:SF5">
    <property type="entry name" value="MUTATOR FAMILY TRANSPOSASE"/>
    <property type="match status" value="1"/>
</dbReference>
<comment type="similarity">
    <text evidence="2 6">Belongs to the transposase mutator family.</text>
</comment>
<evidence type="ECO:0000256" key="5">
    <source>
        <dbReference type="ARBA" id="ARBA00023172"/>
    </source>
</evidence>
<organism evidence="7 8">
    <name type="scientific">Erwinia tracheiphila</name>
    <dbReference type="NCBI Taxonomy" id="65700"/>
    <lineage>
        <taxon>Bacteria</taxon>
        <taxon>Pseudomonadati</taxon>
        <taxon>Pseudomonadota</taxon>
        <taxon>Gammaproteobacteria</taxon>
        <taxon>Enterobacterales</taxon>
        <taxon>Erwiniaceae</taxon>
        <taxon>Erwinia</taxon>
    </lineage>
</organism>
<reference evidence="7 8" key="1">
    <citation type="submission" date="2015-01" db="EMBL/GenBank/DDBJ databases">
        <title>Erwinia tracheiphila.</title>
        <authorList>
            <person name="Shapiro L.R."/>
        </authorList>
    </citation>
    <scope>NUCLEOTIDE SEQUENCE [LARGE SCALE GENOMIC DNA]</scope>
    <source>
        <strain evidence="7 8">BuffGH</strain>
    </source>
</reference>
<keyword evidence="6" id="KW-0814">Transposable element</keyword>
<keyword evidence="4 6" id="KW-0238">DNA-binding</keyword>
<dbReference type="PATRIC" id="fig|65700.7.peg.738"/>
<evidence type="ECO:0000256" key="3">
    <source>
        <dbReference type="ARBA" id="ARBA00022578"/>
    </source>
</evidence>
<gene>
    <name evidence="7" type="ORF">SY86_02925</name>
</gene>
<comment type="function">
    <text evidence="1 6">Required for the transposition of the insertion element.</text>
</comment>
<dbReference type="InterPro" id="IPR001207">
    <property type="entry name" value="Transposase_mutator"/>
</dbReference>
<accession>A0A0M2KBL5</accession>